<evidence type="ECO:0000256" key="6">
    <source>
        <dbReference type="ARBA" id="ARBA00022989"/>
    </source>
</evidence>
<feature type="transmembrane region" description="Helical" evidence="8">
    <location>
        <begin position="303"/>
        <end position="321"/>
    </location>
</feature>
<gene>
    <name evidence="10" type="ORF">BAL341_728</name>
</gene>
<evidence type="ECO:0000256" key="7">
    <source>
        <dbReference type="ARBA" id="ARBA00023136"/>
    </source>
</evidence>
<evidence type="ECO:0000256" key="1">
    <source>
        <dbReference type="ARBA" id="ARBA00004651"/>
    </source>
</evidence>
<dbReference type="InterPro" id="IPR020846">
    <property type="entry name" value="MFS_dom"/>
</dbReference>
<dbReference type="InterPro" id="IPR036259">
    <property type="entry name" value="MFS_trans_sf"/>
</dbReference>
<evidence type="ECO:0000256" key="3">
    <source>
        <dbReference type="ARBA" id="ARBA00022448"/>
    </source>
</evidence>
<evidence type="ECO:0000256" key="4">
    <source>
        <dbReference type="ARBA" id="ARBA00022475"/>
    </source>
</evidence>
<feature type="transmembrane region" description="Helical" evidence="8">
    <location>
        <begin position="361"/>
        <end position="379"/>
    </location>
</feature>
<dbReference type="PROSITE" id="PS50850">
    <property type="entry name" value="MFS"/>
    <property type="match status" value="1"/>
</dbReference>
<feature type="transmembrane region" description="Helical" evidence="8">
    <location>
        <begin position="391"/>
        <end position="413"/>
    </location>
</feature>
<dbReference type="GO" id="GO:0022857">
    <property type="term" value="F:transmembrane transporter activity"/>
    <property type="evidence" value="ECO:0007669"/>
    <property type="project" value="InterPro"/>
</dbReference>
<keyword evidence="3" id="KW-0813">Transport</keyword>
<keyword evidence="4" id="KW-1003">Cell membrane</keyword>
<reference evidence="10" key="1">
    <citation type="submission" date="2019-04" db="EMBL/GenBank/DDBJ databases">
        <authorList>
            <person name="Brambilla D."/>
        </authorList>
    </citation>
    <scope>NUCLEOTIDE SEQUENCE</scope>
    <source>
        <strain evidence="10">BAL1</strain>
    </source>
</reference>
<evidence type="ECO:0000256" key="5">
    <source>
        <dbReference type="ARBA" id="ARBA00022692"/>
    </source>
</evidence>
<comment type="similarity">
    <text evidence="2">Belongs to the major facilitator superfamily.</text>
</comment>
<name>A0A486XIE9_9GAMM</name>
<sequence>MLKHLIDAGFVYNAAIVNKGYAALIEYKSPAFYRTTFALCLAAVVVFANLHLLQPLLPVLSREFALTPLQTNWAYAAGTLCLGVSLLIYAALSDAWGRKNLLVITLVGMTLSTLALTQVESFSSLILFRSLQGFFLGGLPAIAIAYMGEEYSKPALVAAVGYYISANSLGGISGRLMAGTLADIGHWQWVFWPMALLGVVSCYLIWRDLPVAARFNAKPFRIADAVSNNLFHLRQPLLLLTYLIGGLSFFIFLNQYTYIAFVLSDAPYQLSSFWIGLLFVSYFTGTIGSALSGKLAQRMPVPLGMALGVVILMLGTCFTLSSQLWLIISGFFINAFGFFLTHSLASSWVTQCAEKAKASASALYLVFYYVGASTGSLYLQPFWQWLHWRGVVVGALLMYGVTLMLCLWLYVIAKRKQRG</sequence>
<organism evidence="10">
    <name type="scientific">Rheinheimera sp. BAL341</name>
    <dbReference type="NCBI Taxonomy" id="1708203"/>
    <lineage>
        <taxon>Bacteria</taxon>
        <taxon>Pseudomonadati</taxon>
        <taxon>Pseudomonadota</taxon>
        <taxon>Gammaproteobacteria</taxon>
        <taxon>Chromatiales</taxon>
        <taxon>Chromatiaceae</taxon>
        <taxon>Rheinheimera</taxon>
    </lineage>
</organism>
<feature type="transmembrane region" description="Helical" evidence="8">
    <location>
        <begin position="155"/>
        <end position="177"/>
    </location>
</feature>
<dbReference type="PANTHER" id="PTHR43271">
    <property type="entry name" value="BLL2771 PROTEIN"/>
    <property type="match status" value="1"/>
</dbReference>
<keyword evidence="7 8" id="KW-0472">Membrane</keyword>
<evidence type="ECO:0000259" key="9">
    <source>
        <dbReference type="PROSITE" id="PS50850"/>
    </source>
</evidence>
<accession>A0A486XIE9</accession>
<dbReference type="GO" id="GO:0005886">
    <property type="term" value="C:plasma membrane"/>
    <property type="evidence" value="ECO:0007669"/>
    <property type="project" value="UniProtKB-SubCell"/>
</dbReference>
<feature type="transmembrane region" description="Helical" evidence="8">
    <location>
        <begin position="101"/>
        <end position="119"/>
    </location>
</feature>
<dbReference type="Pfam" id="PF07690">
    <property type="entry name" value="MFS_1"/>
    <property type="match status" value="1"/>
</dbReference>
<dbReference type="InterPro" id="IPR011701">
    <property type="entry name" value="MFS"/>
</dbReference>
<evidence type="ECO:0000256" key="2">
    <source>
        <dbReference type="ARBA" id="ARBA00008335"/>
    </source>
</evidence>
<proteinExistence type="inferred from homology"/>
<feature type="transmembrane region" description="Helical" evidence="8">
    <location>
        <begin position="125"/>
        <end position="148"/>
    </location>
</feature>
<feature type="domain" description="Major facilitator superfamily (MFS) profile" evidence="9">
    <location>
        <begin position="35"/>
        <end position="418"/>
    </location>
</feature>
<evidence type="ECO:0000313" key="10">
    <source>
        <dbReference type="EMBL" id="VHO02314.1"/>
    </source>
</evidence>
<keyword evidence="6 8" id="KW-1133">Transmembrane helix</keyword>
<feature type="transmembrane region" description="Helical" evidence="8">
    <location>
        <begin position="273"/>
        <end position="291"/>
    </location>
</feature>
<feature type="transmembrane region" description="Helical" evidence="8">
    <location>
        <begin position="189"/>
        <end position="206"/>
    </location>
</feature>
<dbReference type="CDD" id="cd17324">
    <property type="entry name" value="MFS_NepI_like"/>
    <property type="match status" value="1"/>
</dbReference>
<comment type="subcellular location">
    <subcellularLocation>
        <location evidence="1">Cell membrane</location>
        <topology evidence="1">Multi-pass membrane protein</topology>
    </subcellularLocation>
</comment>
<evidence type="ECO:0000256" key="8">
    <source>
        <dbReference type="SAM" id="Phobius"/>
    </source>
</evidence>
<dbReference type="SUPFAM" id="SSF103473">
    <property type="entry name" value="MFS general substrate transporter"/>
    <property type="match status" value="1"/>
</dbReference>
<feature type="transmembrane region" description="Helical" evidence="8">
    <location>
        <begin position="327"/>
        <end position="349"/>
    </location>
</feature>
<protein>
    <submittedName>
        <fullName evidence="10">Permeases of the major facilitator superfamily</fullName>
    </submittedName>
</protein>
<keyword evidence="5 8" id="KW-0812">Transmembrane</keyword>
<dbReference type="Gene3D" id="1.20.1250.20">
    <property type="entry name" value="MFS general substrate transporter like domains"/>
    <property type="match status" value="1"/>
</dbReference>
<feature type="transmembrane region" description="Helical" evidence="8">
    <location>
        <begin position="31"/>
        <end position="53"/>
    </location>
</feature>
<dbReference type="EMBL" id="CAAJGR010000062">
    <property type="protein sequence ID" value="VHO02314.1"/>
    <property type="molecule type" value="Genomic_DNA"/>
</dbReference>
<dbReference type="AlphaFoldDB" id="A0A486XIE9"/>
<dbReference type="PANTHER" id="PTHR43271:SF1">
    <property type="entry name" value="INNER MEMBRANE TRANSPORT PROTEIN YNFM"/>
    <property type="match status" value="1"/>
</dbReference>
<feature type="transmembrane region" description="Helical" evidence="8">
    <location>
        <begin position="237"/>
        <end position="261"/>
    </location>
</feature>
<feature type="transmembrane region" description="Helical" evidence="8">
    <location>
        <begin position="73"/>
        <end position="92"/>
    </location>
</feature>